<accession>A0A1J4L108</accession>
<dbReference type="InterPro" id="IPR011990">
    <property type="entry name" value="TPR-like_helical_dom_sf"/>
</dbReference>
<proteinExistence type="predicted"/>
<dbReference type="GO" id="GO:0005737">
    <property type="term" value="C:cytoplasm"/>
    <property type="evidence" value="ECO:0007669"/>
    <property type="project" value="TreeGrafter"/>
</dbReference>
<dbReference type="PROSITE" id="PS50011">
    <property type="entry name" value="PROTEIN_KINASE_DOM"/>
    <property type="match status" value="1"/>
</dbReference>
<feature type="domain" description="Protein kinase" evidence="4">
    <location>
        <begin position="239"/>
        <end position="490"/>
    </location>
</feature>
<dbReference type="PANTHER" id="PTHR24361">
    <property type="entry name" value="MITOGEN-ACTIVATED KINASE KINASE KINASE"/>
    <property type="match status" value="1"/>
</dbReference>
<protein>
    <recommendedName>
        <fullName evidence="4">Protein kinase domain-containing protein</fullName>
    </recommendedName>
</protein>
<evidence type="ECO:0000313" key="5">
    <source>
        <dbReference type="EMBL" id="OHT17201.1"/>
    </source>
</evidence>
<dbReference type="GO" id="GO:0005524">
    <property type="term" value="F:ATP binding"/>
    <property type="evidence" value="ECO:0007669"/>
    <property type="project" value="UniProtKB-UniRule"/>
</dbReference>
<dbReference type="OrthoDB" id="4062651at2759"/>
<evidence type="ECO:0000256" key="2">
    <source>
        <dbReference type="ARBA" id="ARBA00022840"/>
    </source>
</evidence>
<dbReference type="Proteomes" id="UP000179807">
    <property type="component" value="Unassembled WGS sequence"/>
</dbReference>
<reference evidence="5" key="1">
    <citation type="submission" date="2016-10" db="EMBL/GenBank/DDBJ databases">
        <authorList>
            <person name="Benchimol M."/>
            <person name="Almeida L.G."/>
            <person name="Vasconcelos A.T."/>
            <person name="Perreira-Neves A."/>
            <person name="Rosa I.A."/>
            <person name="Tasca T."/>
            <person name="Bogo M.R."/>
            <person name="de Souza W."/>
        </authorList>
    </citation>
    <scope>NUCLEOTIDE SEQUENCE [LARGE SCALE GENOMIC DNA]</scope>
    <source>
        <strain evidence="5">K</strain>
    </source>
</reference>
<dbReference type="SUPFAM" id="SSF56112">
    <property type="entry name" value="Protein kinase-like (PK-like)"/>
    <property type="match status" value="1"/>
</dbReference>
<gene>
    <name evidence="5" type="ORF">TRFO_41200</name>
</gene>
<dbReference type="InterPro" id="IPR017441">
    <property type="entry name" value="Protein_kinase_ATP_BS"/>
</dbReference>
<keyword evidence="2 3" id="KW-0067">ATP-binding</keyword>
<dbReference type="Pfam" id="PF00069">
    <property type="entry name" value="Pkinase"/>
    <property type="match status" value="1"/>
</dbReference>
<dbReference type="PROSITE" id="PS00108">
    <property type="entry name" value="PROTEIN_KINASE_ST"/>
    <property type="match status" value="1"/>
</dbReference>
<dbReference type="PROSITE" id="PS00107">
    <property type="entry name" value="PROTEIN_KINASE_ATP"/>
    <property type="match status" value="1"/>
</dbReference>
<dbReference type="InterPro" id="IPR008271">
    <property type="entry name" value="Ser/Thr_kinase_AS"/>
</dbReference>
<evidence type="ECO:0000259" key="4">
    <source>
        <dbReference type="PROSITE" id="PS50011"/>
    </source>
</evidence>
<dbReference type="EMBL" id="MLAK01000026">
    <property type="protein sequence ID" value="OHT17201.1"/>
    <property type="molecule type" value="Genomic_DNA"/>
</dbReference>
<evidence type="ECO:0000256" key="3">
    <source>
        <dbReference type="PROSITE-ProRule" id="PRU10141"/>
    </source>
</evidence>
<evidence type="ECO:0000313" key="6">
    <source>
        <dbReference type="Proteomes" id="UP000179807"/>
    </source>
</evidence>
<dbReference type="Gene3D" id="1.25.40.10">
    <property type="entry name" value="Tetratricopeptide repeat domain"/>
    <property type="match status" value="3"/>
</dbReference>
<keyword evidence="6" id="KW-1185">Reference proteome</keyword>
<feature type="binding site" evidence="3">
    <location>
        <position position="269"/>
    </location>
    <ligand>
        <name>ATP</name>
        <dbReference type="ChEBI" id="CHEBI:30616"/>
    </ligand>
</feature>
<dbReference type="GeneID" id="94848335"/>
<dbReference type="InterPro" id="IPR000719">
    <property type="entry name" value="Prot_kinase_dom"/>
</dbReference>
<dbReference type="Pfam" id="PF08238">
    <property type="entry name" value="Sel1"/>
    <property type="match status" value="6"/>
</dbReference>
<comment type="caution">
    <text evidence="5">The sequence shown here is derived from an EMBL/GenBank/DDBJ whole genome shotgun (WGS) entry which is preliminary data.</text>
</comment>
<sequence length="1279" mass="151303">MKIIFPRFPDILQKKLIEVTQTHQAFGLIYSSFNYNFIDFFDGYYQSNLKNLIYSYPFITLGYTEIQEENIECFILCFEKGCIFIKNNEKNDDKIKTQGNLTEENSSQAKQSKETGNSLFYRFIQDYLNMKSTKIYDFDLPNEIKEKMNLQNLNSSKNNVSSDNNCIDSENNAIEQQIKSFYFHFFNFMKQNYFLRSSFKPLLIYLIKRFYYHPKHFKDQSFLHSFDHLNYSEFNEKDFLELRLIGKGSTANVFECLHLKTLFIVAIKKFNQNCSDKSSEREENFAKRVECSYFINKCYGFIINRQTHQKSYIYEYMCNGTLKTNINSMKPSDNSIIIIRILFALHKIHECGLVYRDLKPDNILFNSKNEAFLADFGSSRFLIDDEFTSDLGSIHYSSPESMTKNYEITQLSDIYSFGLLIYFICHRKSFFENFSFSDIVNFHKNHKVPEFCNEDKENKTMFQHCVAISPMKRFSTLQLLYQFFLNHEYFPDSTVESIRMSFNILNNIKPLNKRITNVRIRFQNQDYEEGKKYYFMADNVLEAEKNNYIKAAKCCFKKAIQTKNHVDSKFFLGKIYILFNNNSISKISKGTSLIESAIQGGMFEGAIFLGDLFFEGIYVSKSISKCIFYYKLGFKGNYPQAAIKLGYAYYLEQNYEQSLLYFESEDITNPIDIYFVGYIYLKIVLNVEKMLYYFEKAANKNHSKAQYQLGKLYYEGYYVNKNIDIALNYFKMASTNNCSNAKYYLGLIYLDGNFMQRDITLAMNYFITLARNGNIKANYQLGLLYETGIHIEKNIPKAISYYIKSAQQLHYESIIKLFSIYITMNDYHKASEIIETILPDCSITINNCNDFSYNPFNSISNDKFIHLKTSRKHLYQLGEYYKIQILDVMKSFYYFYLSAKLDYKRGLFEVGLFFYEKNEFYLAIKYLELSSKSRYFKAIDYLVNIFIQKNDFKNTFLYHELGSTLKYPKSLYFIAYAYEKGIHYNKNIYKAIHFYQSILDLKVKKNTNTMFKYKASNRLGMIFSTMLKEIEFDKVIEIYNLIPENEIDGYSLNNKGILYYFYTNNKEYSKKCFKRSAKKDFLLGKINLKLLFENDNTDYISIKSLTNELNNYLKEKKNIKDTDSSWATTFLLYYYSLLQFQKTLYHNGNKNSSELLQSHIQNIVSIFKEIKIIYSLLKAQSCSNENFEHVLQPVNYDESENILKALDFDSQNGNFNELLEKWNSIKKHFEKIENTVSFIHSCLYRPPYSYFFGVCYKSCSQTIILSENLSADFYKGFES</sequence>
<dbReference type="SUPFAM" id="SSF81901">
    <property type="entry name" value="HCP-like"/>
    <property type="match status" value="3"/>
</dbReference>
<evidence type="ECO:0000256" key="1">
    <source>
        <dbReference type="ARBA" id="ARBA00022741"/>
    </source>
</evidence>
<name>A0A1J4L108_9EUKA</name>
<dbReference type="RefSeq" id="XP_068370337.1">
    <property type="nucleotide sequence ID" value="XM_068513631.1"/>
</dbReference>
<dbReference type="VEuPathDB" id="TrichDB:TRFO_41200"/>
<dbReference type="InterPro" id="IPR011009">
    <property type="entry name" value="Kinase-like_dom_sf"/>
</dbReference>
<keyword evidence="1 3" id="KW-0547">Nucleotide-binding</keyword>
<dbReference type="GO" id="GO:0004674">
    <property type="term" value="F:protein serine/threonine kinase activity"/>
    <property type="evidence" value="ECO:0007669"/>
    <property type="project" value="TreeGrafter"/>
</dbReference>
<dbReference type="InterPro" id="IPR053235">
    <property type="entry name" value="Ser_Thr_kinase"/>
</dbReference>
<dbReference type="Gene3D" id="1.10.510.10">
    <property type="entry name" value="Transferase(Phosphotransferase) domain 1"/>
    <property type="match status" value="1"/>
</dbReference>
<dbReference type="SMART" id="SM00671">
    <property type="entry name" value="SEL1"/>
    <property type="match status" value="9"/>
</dbReference>
<dbReference type="AlphaFoldDB" id="A0A1J4L108"/>
<dbReference type="InterPro" id="IPR006597">
    <property type="entry name" value="Sel1-like"/>
</dbReference>
<dbReference type="SMART" id="SM00220">
    <property type="entry name" value="S_TKc"/>
    <property type="match status" value="1"/>
</dbReference>
<organism evidence="5 6">
    <name type="scientific">Tritrichomonas foetus</name>
    <dbReference type="NCBI Taxonomy" id="1144522"/>
    <lineage>
        <taxon>Eukaryota</taxon>
        <taxon>Metamonada</taxon>
        <taxon>Parabasalia</taxon>
        <taxon>Tritrichomonadida</taxon>
        <taxon>Tritrichomonadidae</taxon>
        <taxon>Tritrichomonas</taxon>
    </lineage>
</organism>